<accession>A0ABR4KEF4</accession>
<comment type="caution">
    <text evidence="2">The sequence shown here is derived from an EMBL/GenBank/DDBJ whole genome shotgun (WGS) entry which is preliminary data.</text>
</comment>
<sequence>MVNLLSTLLLLMMATKNSAMKPAPSADAARSAELSALAMVLYPFVSYPFCRRFLRKSRAVHRSH</sequence>
<gene>
    <name evidence="2" type="ORF">BJY01DRAFT_209728</name>
</gene>
<keyword evidence="1" id="KW-0732">Signal</keyword>
<reference evidence="2 3" key="1">
    <citation type="submission" date="2024-07" db="EMBL/GenBank/DDBJ databases">
        <title>Section-level genome sequencing and comparative genomics of Aspergillus sections Usti and Cavernicolus.</title>
        <authorList>
            <consortium name="Lawrence Berkeley National Laboratory"/>
            <person name="Nybo J.L."/>
            <person name="Vesth T.C."/>
            <person name="Theobald S."/>
            <person name="Frisvad J.C."/>
            <person name="Larsen T.O."/>
            <person name="Kjaerboelling I."/>
            <person name="Rothschild-Mancinelli K."/>
            <person name="Lyhne E.K."/>
            <person name="Kogle M.E."/>
            <person name="Barry K."/>
            <person name="Clum A."/>
            <person name="Na H."/>
            <person name="Ledsgaard L."/>
            <person name="Lin J."/>
            <person name="Lipzen A."/>
            <person name="Kuo A."/>
            <person name="Riley R."/>
            <person name="Mondo S."/>
            <person name="Labutti K."/>
            <person name="Haridas S."/>
            <person name="Pangalinan J."/>
            <person name="Salamov A.A."/>
            <person name="Simmons B.A."/>
            <person name="Magnuson J.K."/>
            <person name="Chen J."/>
            <person name="Drula E."/>
            <person name="Henrissat B."/>
            <person name="Wiebenga A."/>
            <person name="Lubbers R.J."/>
            <person name="Gomes A.C."/>
            <person name="Makela M.R."/>
            <person name="Stajich J."/>
            <person name="Grigoriev I.V."/>
            <person name="Mortensen U.H."/>
            <person name="De Vries R.P."/>
            <person name="Baker S.E."/>
            <person name="Andersen M.R."/>
        </authorList>
    </citation>
    <scope>NUCLEOTIDE SEQUENCE [LARGE SCALE GENOMIC DNA]</scope>
    <source>
        <strain evidence="2 3">CBS 123904</strain>
    </source>
</reference>
<evidence type="ECO:0000256" key="1">
    <source>
        <dbReference type="SAM" id="SignalP"/>
    </source>
</evidence>
<organism evidence="2 3">
    <name type="scientific">Aspergillus pseudoustus</name>
    <dbReference type="NCBI Taxonomy" id="1810923"/>
    <lineage>
        <taxon>Eukaryota</taxon>
        <taxon>Fungi</taxon>
        <taxon>Dikarya</taxon>
        <taxon>Ascomycota</taxon>
        <taxon>Pezizomycotina</taxon>
        <taxon>Eurotiomycetes</taxon>
        <taxon>Eurotiomycetidae</taxon>
        <taxon>Eurotiales</taxon>
        <taxon>Aspergillaceae</taxon>
        <taxon>Aspergillus</taxon>
        <taxon>Aspergillus subgen. Nidulantes</taxon>
    </lineage>
</organism>
<feature type="signal peptide" evidence="1">
    <location>
        <begin position="1"/>
        <end position="19"/>
    </location>
</feature>
<proteinExistence type="predicted"/>
<evidence type="ECO:0000313" key="3">
    <source>
        <dbReference type="Proteomes" id="UP001610446"/>
    </source>
</evidence>
<feature type="chain" id="PRO_5045202246" evidence="1">
    <location>
        <begin position="20"/>
        <end position="64"/>
    </location>
</feature>
<name>A0ABR4KEF4_9EURO</name>
<evidence type="ECO:0000313" key="2">
    <source>
        <dbReference type="EMBL" id="KAL2850655.1"/>
    </source>
</evidence>
<dbReference type="EMBL" id="JBFXLU010000035">
    <property type="protein sequence ID" value="KAL2850655.1"/>
    <property type="molecule type" value="Genomic_DNA"/>
</dbReference>
<protein>
    <submittedName>
        <fullName evidence="2">Uncharacterized protein</fullName>
    </submittedName>
</protein>
<keyword evidence="3" id="KW-1185">Reference proteome</keyword>
<dbReference type="Proteomes" id="UP001610446">
    <property type="component" value="Unassembled WGS sequence"/>
</dbReference>